<dbReference type="EMBL" id="JAZGQO010000007">
    <property type="protein sequence ID" value="KAK6182308.1"/>
    <property type="molecule type" value="Genomic_DNA"/>
</dbReference>
<dbReference type="Pfam" id="PF09612">
    <property type="entry name" value="HtrL_YibB"/>
    <property type="match status" value="1"/>
</dbReference>
<dbReference type="InterPro" id="IPR011735">
    <property type="entry name" value="WlaTC/HtrL_glycosyltransf"/>
</dbReference>
<dbReference type="AlphaFoldDB" id="A0AAN8PSE8"/>
<protein>
    <submittedName>
        <fullName evidence="1">Uncharacterized protein</fullName>
    </submittedName>
</protein>
<proteinExistence type="predicted"/>
<comment type="caution">
    <text evidence="1">The sequence shown here is derived from an EMBL/GenBank/DDBJ whole genome shotgun (WGS) entry which is preliminary data.</text>
</comment>
<gene>
    <name evidence="1" type="ORF">SNE40_010021</name>
</gene>
<dbReference type="Proteomes" id="UP001347796">
    <property type="component" value="Unassembled WGS sequence"/>
</dbReference>
<keyword evidence="2" id="KW-1185">Reference proteome</keyword>
<accession>A0AAN8PSE8</accession>
<organism evidence="1 2">
    <name type="scientific">Patella caerulea</name>
    <name type="common">Rayed Mediterranean limpet</name>
    <dbReference type="NCBI Taxonomy" id="87958"/>
    <lineage>
        <taxon>Eukaryota</taxon>
        <taxon>Metazoa</taxon>
        <taxon>Spiralia</taxon>
        <taxon>Lophotrochozoa</taxon>
        <taxon>Mollusca</taxon>
        <taxon>Gastropoda</taxon>
        <taxon>Patellogastropoda</taxon>
        <taxon>Patelloidea</taxon>
        <taxon>Patellidae</taxon>
        <taxon>Patella</taxon>
    </lineage>
</organism>
<reference evidence="1 2" key="1">
    <citation type="submission" date="2024-01" db="EMBL/GenBank/DDBJ databases">
        <title>The genome of the rayed Mediterranean limpet Patella caerulea (Linnaeus, 1758).</title>
        <authorList>
            <person name="Anh-Thu Weber A."/>
            <person name="Halstead-Nussloch G."/>
        </authorList>
    </citation>
    <scope>NUCLEOTIDE SEQUENCE [LARGE SCALE GENOMIC DNA]</scope>
    <source>
        <strain evidence="1">AATW-2023a</strain>
        <tissue evidence="1">Whole specimen</tissue>
    </source>
</reference>
<sequence>MKSKDNVTSSPTVMSNLTELIPDPLRKEFCPNPKTITRSTPENEITVVTAYFNIGSFRKGHDTKFDTKLYKSWMKTFQYLHNPLIVYVDDQEVAEIFEKLRKDLKSMTKIIMLDRTKLWSFGLNRRITNIFSNASYPKFHPNTVVPEYSCAQHAKYECVQRAIQVDYFSSHHVHYSWLDIGYFREIVSCAYNFKLVLPDNFNKNRISFTQVNNAVPAISISDIFLKNQVWVGGGMILASKDVFENFIHHYMEAVEIFLEKSLMNSDQQVIYAIYSEVGRQFFNPNVELQLYGSYNGWFYLGFLCHRSFNTPTLSPSV</sequence>
<evidence type="ECO:0000313" key="1">
    <source>
        <dbReference type="EMBL" id="KAK6182308.1"/>
    </source>
</evidence>
<evidence type="ECO:0000313" key="2">
    <source>
        <dbReference type="Proteomes" id="UP001347796"/>
    </source>
</evidence>
<name>A0AAN8PSE8_PATCE</name>